<comment type="caution">
    <text evidence="4">The sequence shown here is derived from an EMBL/GenBank/DDBJ whole genome shotgun (WGS) entry which is preliminary data.</text>
</comment>
<dbReference type="SMART" id="SM00832">
    <property type="entry name" value="C8"/>
    <property type="match status" value="2"/>
</dbReference>
<organism evidence="4 5">
    <name type="scientific">Clavelina lepadiformis</name>
    <name type="common">Light-bulb sea squirt</name>
    <name type="synonym">Ascidia lepadiformis</name>
    <dbReference type="NCBI Taxonomy" id="159417"/>
    <lineage>
        <taxon>Eukaryota</taxon>
        <taxon>Metazoa</taxon>
        <taxon>Chordata</taxon>
        <taxon>Tunicata</taxon>
        <taxon>Ascidiacea</taxon>
        <taxon>Aplousobranchia</taxon>
        <taxon>Clavelinidae</taxon>
        <taxon>Clavelina</taxon>
    </lineage>
</organism>
<dbReference type="PANTHER" id="PTHR11339">
    <property type="entry name" value="EXTRACELLULAR MATRIX GLYCOPROTEIN RELATED"/>
    <property type="match status" value="1"/>
</dbReference>
<dbReference type="CDD" id="cd19941">
    <property type="entry name" value="TIL"/>
    <property type="match status" value="2"/>
</dbReference>
<dbReference type="InterPro" id="IPR050780">
    <property type="entry name" value="Mucin_vWF_Thrombospondin_sf"/>
</dbReference>
<dbReference type="PROSITE" id="PS51233">
    <property type="entry name" value="VWFD"/>
    <property type="match status" value="2"/>
</dbReference>
<evidence type="ECO:0000313" key="5">
    <source>
        <dbReference type="Proteomes" id="UP001642483"/>
    </source>
</evidence>
<dbReference type="Pfam" id="PF12714">
    <property type="entry name" value="TILa"/>
    <property type="match status" value="1"/>
</dbReference>
<dbReference type="Proteomes" id="UP001642483">
    <property type="component" value="Unassembled WGS sequence"/>
</dbReference>
<evidence type="ECO:0000313" key="4">
    <source>
        <dbReference type="EMBL" id="CAK8686976.1"/>
    </source>
</evidence>
<dbReference type="Pfam" id="PF01826">
    <property type="entry name" value="TIL"/>
    <property type="match status" value="1"/>
</dbReference>
<dbReference type="PANTHER" id="PTHR11339:SF373">
    <property type="entry name" value="VWFD DOMAIN-CONTAINING PROTEIN"/>
    <property type="match status" value="1"/>
</dbReference>
<name>A0ABP0G579_CLALP</name>
<evidence type="ECO:0000256" key="1">
    <source>
        <dbReference type="ARBA" id="ARBA00023157"/>
    </source>
</evidence>
<evidence type="ECO:0000256" key="2">
    <source>
        <dbReference type="ARBA" id="ARBA00023180"/>
    </source>
</evidence>
<dbReference type="InterPro" id="IPR036084">
    <property type="entry name" value="Ser_inhib-like_sf"/>
</dbReference>
<protein>
    <recommendedName>
        <fullName evidence="3">VWFD domain-containing protein</fullName>
    </recommendedName>
</protein>
<dbReference type="EMBL" id="CAWYQH010000103">
    <property type="protein sequence ID" value="CAK8686976.1"/>
    <property type="molecule type" value="Genomic_DNA"/>
</dbReference>
<sequence length="563" mass="62755">MKIDKVKVNLPYVNEGRQIDVRYNGRFVRLSTSLDLNLEYDGDSYLTVEVSNEFIGKGEGLCGNYTGSTNDQLRERNDKVIKAPDFGNAFQISSAKKCASLPPPTGEDSCQHIDGRRFHYICHNILELHECFSKCRTKVNASRFREDCVSDACTYDDQVTALEINVGAYAKTCQEFGVEICDWRAIIKTPLLCPANSHYSLCTPSCSATCATSHMTSSCDKPCLEGCECDEGFMLSGTSCVPKEECGCLYQGDDYYLANETFFRNNCSSKCLCQEREVKCSIFSCQSGETCGRDIDGRIACVPTGRGICRVTMVQATNKDHGTNTRVSRLDYVTVELPDNVVKMHQYSTTLNGETIHGYHSALFKIRLTGRSVYLMTQHGLLVTVDKDRITIQLPSSYMNEVHGFCGNFNQNPDDDFETELNILAFDWNKFARSYLVGDCTRKDPAPARSECPDLESQKWSGSQYCGLLTNPSGVFAPCHKSVDPEHYFQSCVFNLCATDVETLLLEKVLKNYAAVCQEHDVALCDWRNKTSTVRLNCLSNSHYVGCASPCPDTCSDPFASAE</sequence>
<accession>A0ABP0G579</accession>
<dbReference type="Pfam" id="PF08742">
    <property type="entry name" value="C8"/>
    <property type="match status" value="2"/>
</dbReference>
<keyword evidence="5" id="KW-1185">Reference proteome</keyword>
<dbReference type="SMART" id="SM00216">
    <property type="entry name" value="VWD"/>
    <property type="match status" value="1"/>
</dbReference>
<dbReference type="Gene3D" id="2.10.25.10">
    <property type="entry name" value="Laminin"/>
    <property type="match status" value="1"/>
</dbReference>
<keyword evidence="1" id="KW-1015">Disulfide bond</keyword>
<proteinExistence type="predicted"/>
<dbReference type="InterPro" id="IPR014853">
    <property type="entry name" value="VWF/SSPO/ZAN-like_Cys-rich_dom"/>
</dbReference>
<feature type="domain" description="VWFD" evidence="3">
    <location>
        <begin position="278"/>
        <end position="453"/>
    </location>
</feature>
<dbReference type="Pfam" id="PF00094">
    <property type="entry name" value="VWD"/>
    <property type="match status" value="2"/>
</dbReference>
<gene>
    <name evidence="4" type="ORF">CVLEPA_LOCUS19009</name>
</gene>
<dbReference type="InterPro" id="IPR025615">
    <property type="entry name" value="TILa_dom"/>
</dbReference>
<dbReference type="InterPro" id="IPR002919">
    <property type="entry name" value="TIL_dom"/>
</dbReference>
<dbReference type="SUPFAM" id="SSF57567">
    <property type="entry name" value="Serine protease inhibitors"/>
    <property type="match status" value="1"/>
</dbReference>
<evidence type="ECO:0000259" key="3">
    <source>
        <dbReference type="PROSITE" id="PS51233"/>
    </source>
</evidence>
<keyword evidence="2" id="KW-0325">Glycoprotein</keyword>
<dbReference type="InterPro" id="IPR001846">
    <property type="entry name" value="VWF_type-D"/>
</dbReference>
<reference evidence="4 5" key="1">
    <citation type="submission" date="2024-02" db="EMBL/GenBank/DDBJ databases">
        <authorList>
            <person name="Daric V."/>
            <person name="Darras S."/>
        </authorList>
    </citation>
    <scope>NUCLEOTIDE SEQUENCE [LARGE SCALE GENOMIC DNA]</scope>
</reference>
<feature type="domain" description="VWFD" evidence="3">
    <location>
        <begin position="1"/>
        <end position="99"/>
    </location>
</feature>